<dbReference type="AlphaFoldDB" id="A0A0F9D1X8"/>
<reference evidence="2" key="1">
    <citation type="journal article" date="2015" name="Nature">
        <title>Complex archaea that bridge the gap between prokaryotes and eukaryotes.</title>
        <authorList>
            <person name="Spang A."/>
            <person name="Saw J.H."/>
            <person name="Jorgensen S.L."/>
            <person name="Zaremba-Niedzwiedzka K."/>
            <person name="Martijn J."/>
            <person name="Lind A.E."/>
            <person name="van Eijk R."/>
            <person name="Schleper C."/>
            <person name="Guy L."/>
            <person name="Ettema T.J."/>
        </authorList>
    </citation>
    <scope>NUCLEOTIDE SEQUENCE</scope>
</reference>
<sequence>NVKGLLELPPYSRAYIGNCVVLAATHDRRGLISYVTNARTLLGKVPLSRHQTKIFPAVGCTMVGFGYDRLSFNTQALKASSTAPLNDDRSLVIEGRNVLSVYALQGTEKVKLFNPEGVVVLGNAPPANPEVGQGVPIDPFHHLPTVAATARDLGTLNGGRLAILRDKKILEDSIERLHLGSQDLRTQAAAVPEADVARQVGTEASAAAFARRAYAPLHSVLNDLVVAVVLLLLLAIPFAYSIERLLVGTPHIYRQIGWFVIFFLMTFGVLYIVNPAFRIAATPIVIFLAFGIILLSVVVMFIMTRKLETEVRRIQGLGSTVHSADVSRLSTMMAAVHMGISTMRRRPIRTLLTAVTVVLLTFTILTFASFASGWGNRRTEVGPMSGPPRLMIRHPFWTRIHEEIYEVVDGYLIGQAQVVPRYWVAQSASEVAGYRSANRVMKILVTDGKGERMVSVAALVGLDIR</sequence>
<feature type="non-terminal residue" evidence="2">
    <location>
        <position position="465"/>
    </location>
</feature>
<keyword evidence="1" id="KW-0472">Membrane</keyword>
<feature type="transmembrane region" description="Helical" evidence="1">
    <location>
        <begin position="279"/>
        <end position="303"/>
    </location>
</feature>
<organism evidence="2">
    <name type="scientific">marine sediment metagenome</name>
    <dbReference type="NCBI Taxonomy" id="412755"/>
    <lineage>
        <taxon>unclassified sequences</taxon>
        <taxon>metagenomes</taxon>
        <taxon>ecological metagenomes</taxon>
    </lineage>
</organism>
<name>A0A0F9D1X8_9ZZZZ</name>
<protein>
    <submittedName>
        <fullName evidence="2">Uncharacterized protein</fullName>
    </submittedName>
</protein>
<feature type="transmembrane region" description="Helical" evidence="1">
    <location>
        <begin position="220"/>
        <end position="240"/>
    </location>
</feature>
<feature type="non-terminal residue" evidence="2">
    <location>
        <position position="1"/>
    </location>
</feature>
<comment type="caution">
    <text evidence="2">The sequence shown here is derived from an EMBL/GenBank/DDBJ whole genome shotgun (WGS) entry which is preliminary data.</text>
</comment>
<feature type="transmembrane region" description="Helical" evidence="1">
    <location>
        <begin position="252"/>
        <end position="273"/>
    </location>
</feature>
<accession>A0A0F9D1X8</accession>
<proteinExistence type="predicted"/>
<keyword evidence="1" id="KW-1133">Transmembrane helix</keyword>
<dbReference type="EMBL" id="LAZR01043842">
    <property type="protein sequence ID" value="KKL06113.1"/>
    <property type="molecule type" value="Genomic_DNA"/>
</dbReference>
<evidence type="ECO:0000313" key="2">
    <source>
        <dbReference type="EMBL" id="KKL06113.1"/>
    </source>
</evidence>
<evidence type="ECO:0000256" key="1">
    <source>
        <dbReference type="SAM" id="Phobius"/>
    </source>
</evidence>
<keyword evidence="1" id="KW-0812">Transmembrane</keyword>
<feature type="transmembrane region" description="Helical" evidence="1">
    <location>
        <begin position="351"/>
        <end position="374"/>
    </location>
</feature>
<gene>
    <name evidence="2" type="ORF">LCGC14_2599280</name>
</gene>